<feature type="region of interest" description="Disordered" evidence="1">
    <location>
        <begin position="85"/>
        <end position="106"/>
    </location>
</feature>
<dbReference type="Proteomes" id="UP001237642">
    <property type="component" value="Unassembled WGS sequence"/>
</dbReference>
<evidence type="ECO:0000313" key="3">
    <source>
        <dbReference type="Proteomes" id="UP001237642"/>
    </source>
</evidence>
<dbReference type="PANTHER" id="PTHR37250">
    <property type="entry name" value="OS05G0496000 PROTEIN"/>
    <property type="match status" value="1"/>
</dbReference>
<reference evidence="2" key="2">
    <citation type="submission" date="2023-05" db="EMBL/GenBank/DDBJ databases">
        <authorList>
            <person name="Schelkunov M.I."/>
        </authorList>
    </citation>
    <scope>NUCLEOTIDE SEQUENCE</scope>
    <source>
        <strain evidence="2">Hsosn_3</strain>
        <tissue evidence="2">Leaf</tissue>
    </source>
</reference>
<feature type="region of interest" description="Disordered" evidence="1">
    <location>
        <begin position="28"/>
        <end position="48"/>
    </location>
</feature>
<gene>
    <name evidence="2" type="ORF">POM88_014775</name>
</gene>
<comment type="caution">
    <text evidence="2">The sequence shown here is derived from an EMBL/GenBank/DDBJ whole genome shotgun (WGS) entry which is preliminary data.</text>
</comment>
<proteinExistence type="predicted"/>
<evidence type="ECO:0000256" key="1">
    <source>
        <dbReference type="SAM" id="MobiDB-lite"/>
    </source>
</evidence>
<keyword evidence="3" id="KW-1185">Reference proteome</keyword>
<sequence length="106" mass="11728">MDSESLDFLDDKREVDLTNDMVVNAQPKLDANHEDTTELSGSDFKGEDDAVRAGGFGARDDIGSFLPVASDFTDFEASLRDARDYEDPKEEIGRPGLGWAEVKKQK</sequence>
<dbReference type="PANTHER" id="PTHR37250:SF1">
    <property type="entry name" value="OS05G0496000 PROTEIN"/>
    <property type="match status" value="1"/>
</dbReference>
<protein>
    <submittedName>
        <fullName evidence="2">Mediator of RNA polymerase II transcription</fullName>
    </submittedName>
</protein>
<accession>A0AAD8MVQ9</accession>
<dbReference type="EMBL" id="JAUIZM010000004">
    <property type="protein sequence ID" value="KAK1386597.1"/>
    <property type="molecule type" value="Genomic_DNA"/>
</dbReference>
<name>A0AAD8MVQ9_9APIA</name>
<reference evidence="2" key="1">
    <citation type="submission" date="2023-02" db="EMBL/GenBank/DDBJ databases">
        <title>Genome of toxic invasive species Heracleum sosnowskyi carries increased number of genes despite the absence of recent whole-genome duplications.</title>
        <authorList>
            <person name="Schelkunov M."/>
            <person name="Shtratnikova V."/>
            <person name="Makarenko M."/>
            <person name="Klepikova A."/>
            <person name="Omelchenko D."/>
            <person name="Novikova G."/>
            <person name="Obukhova E."/>
            <person name="Bogdanov V."/>
            <person name="Penin A."/>
            <person name="Logacheva M."/>
        </authorList>
    </citation>
    <scope>NUCLEOTIDE SEQUENCE</scope>
    <source>
        <strain evidence="2">Hsosn_3</strain>
        <tissue evidence="2">Leaf</tissue>
    </source>
</reference>
<dbReference type="AlphaFoldDB" id="A0AAD8MVQ9"/>
<organism evidence="2 3">
    <name type="scientific">Heracleum sosnowskyi</name>
    <dbReference type="NCBI Taxonomy" id="360622"/>
    <lineage>
        <taxon>Eukaryota</taxon>
        <taxon>Viridiplantae</taxon>
        <taxon>Streptophyta</taxon>
        <taxon>Embryophyta</taxon>
        <taxon>Tracheophyta</taxon>
        <taxon>Spermatophyta</taxon>
        <taxon>Magnoliopsida</taxon>
        <taxon>eudicotyledons</taxon>
        <taxon>Gunneridae</taxon>
        <taxon>Pentapetalae</taxon>
        <taxon>asterids</taxon>
        <taxon>campanulids</taxon>
        <taxon>Apiales</taxon>
        <taxon>Apiaceae</taxon>
        <taxon>Apioideae</taxon>
        <taxon>apioid superclade</taxon>
        <taxon>Tordylieae</taxon>
        <taxon>Tordyliinae</taxon>
        <taxon>Heracleum</taxon>
    </lineage>
</organism>
<evidence type="ECO:0000313" key="2">
    <source>
        <dbReference type="EMBL" id="KAK1386597.1"/>
    </source>
</evidence>